<dbReference type="EMBL" id="AEEQ01000003">
    <property type="protein sequence ID" value="EFM42489.1"/>
    <property type="molecule type" value="Genomic_DNA"/>
</dbReference>
<organism evidence="1 2">
    <name type="scientific">Bifidobacterium dentium ATCC 27679</name>
    <dbReference type="NCBI Taxonomy" id="871562"/>
    <lineage>
        <taxon>Bacteria</taxon>
        <taxon>Bacillati</taxon>
        <taxon>Actinomycetota</taxon>
        <taxon>Actinomycetes</taxon>
        <taxon>Bifidobacteriales</taxon>
        <taxon>Bifidobacteriaceae</taxon>
        <taxon>Bifidobacterium</taxon>
    </lineage>
</organism>
<reference evidence="1 2" key="1">
    <citation type="submission" date="2010-08" db="EMBL/GenBank/DDBJ databases">
        <authorList>
            <person name="Muzny D."/>
            <person name="Qin X."/>
            <person name="Deng J."/>
            <person name="Jiang H."/>
            <person name="Liu Y."/>
            <person name="Qu J."/>
            <person name="Song X.-Z."/>
            <person name="Zhang L."/>
            <person name="Thornton R."/>
            <person name="Coyle M."/>
            <person name="Francisco L."/>
            <person name="Jackson L."/>
            <person name="Javaid M."/>
            <person name="Korchina V."/>
            <person name="Kovar C."/>
            <person name="Mata R."/>
            <person name="Mathew T."/>
            <person name="Ngo R."/>
            <person name="Nguyen L."/>
            <person name="Nguyen N."/>
            <person name="Okwuonu G."/>
            <person name="Ongeri F."/>
            <person name="Pham C."/>
            <person name="Simmons D."/>
            <person name="Wilczek-Boney K."/>
            <person name="Hale W."/>
            <person name="Jakkamsetti A."/>
            <person name="Pham P."/>
            <person name="Ruth R."/>
            <person name="San Lucas F."/>
            <person name="Warren J."/>
            <person name="Zhang J."/>
            <person name="Zhao Z."/>
            <person name="Zhou C."/>
            <person name="Zhu D."/>
            <person name="Lee S."/>
            <person name="Bess C."/>
            <person name="Blankenburg K."/>
            <person name="Forbes L."/>
            <person name="Fu Q."/>
            <person name="Gubbala S."/>
            <person name="Hirani K."/>
            <person name="Jayaseelan J.C."/>
            <person name="Lara F."/>
            <person name="Munidasa M."/>
            <person name="Palculict T."/>
            <person name="Patil S."/>
            <person name="Pu L.-L."/>
            <person name="Saada N."/>
            <person name="Tang L."/>
            <person name="Weissenberger G."/>
            <person name="Zhu Y."/>
            <person name="Hemphill L."/>
            <person name="Shang Y."/>
            <person name="Youmans B."/>
            <person name="Ayvaz T."/>
            <person name="Ross M."/>
            <person name="Santibanez J."/>
            <person name="Aqrawi P."/>
            <person name="Gross S."/>
            <person name="Joshi V."/>
            <person name="Fowler G."/>
            <person name="Nazareth L."/>
            <person name="Reid J."/>
            <person name="Worley K."/>
            <person name="Petrosino J."/>
            <person name="Highlander S."/>
            <person name="Gibbs R."/>
        </authorList>
    </citation>
    <scope>NUCLEOTIDE SEQUENCE [LARGE SCALE GENOMIC DNA]</scope>
    <source>
        <strain evidence="1 2">ATCC 27679</strain>
    </source>
</reference>
<dbReference type="HOGENOM" id="CLU_3230293_0_0_11"/>
<protein>
    <submittedName>
        <fullName evidence="1">Uncharacterized protein</fullName>
    </submittedName>
</protein>
<accession>E0Q4T6</accession>
<evidence type="ECO:0000313" key="2">
    <source>
        <dbReference type="Proteomes" id="UP000003323"/>
    </source>
</evidence>
<gene>
    <name evidence="1" type="ORF">HMPREF0168_0143</name>
</gene>
<sequence>MPNTRALLPCQHARYMTCILRKVNRIPYPKDFPDSYPMPFSLG</sequence>
<dbReference type="AlphaFoldDB" id="E0Q4T6"/>
<proteinExistence type="predicted"/>
<dbReference type="Proteomes" id="UP000003323">
    <property type="component" value="Unassembled WGS sequence"/>
</dbReference>
<comment type="caution">
    <text evidence="1">The sequence shown here is derived from an EMBL/GenBank/DDBJ whole genome shotgun (WGS) entry which is preliminary data.</text>
</comment>
<name>E0Q4T6_9BIFI</name>
<evidence type="ECO:0000313" key="1">
    <source>
        <dbReference type="EMBL" id="EFM42489.1"/>
    </source>
</evidence>